<feature type="compositionally biased region" description="Basic and acidic residues" evidence="1">
    <location>
        <begin position="1946"/>
        <end position="1956"/>
    </location>
</feature>
<feature type="compositionally biased region" description="Low complexity" evidence="1">
    <location>
        <begin position="1"/>
        <end position="17"/>
    </location>
</feature>
<keyword evidence="2" id="KW-1133">Transmembrane helix</keyword>
<evidence type="ECO:0000313" key="3">
    <source>
        <dbReference type="EMBL" id="KAL3853110.1"/>
    </source>
</evidence>
<feature type="compositionally biased region" description="Basic residues" evidence="1">
    <location>
        <begin position="2045"/>
        <end position="2056"/>
    </location>
</feature>
<feature type="compositionally biased region" description="Basic and acidic residues" evidence="1">
    <location>
        <begin position="1969"/>
        <end position="1986"/>
    </location>
</feature>
<feature type="compositionally biased region" description="Polar residues" evidence="1">
    <location>
        <begin position="1862"/>
        <end position="1879"/>
    </location>
</feature>
<feature type="compositionally biased region" description="Basic and acidic residues" evidence="1">
    <location>
        <begin position="1886"/>
        <end position="1899"/>
    </location>
</feature>
<dbReference type="Proteomes" id="UP001634394">
    <property type="component" value="Unassembled WGS sequence"/>
</dbReference>
<evidence type="ECO:0000256" key="1">
    <source>
        <dbReference type="SAM" id="MobiDB-lite"/>
    </source>
</evidence>
<proteinExistence type="predicted"/>
<feature type="region of interest" description="Disordered" evidence="1">
    <location>
        <begin position="1841"/>
        <end position="2063"/>
    </location>
</feature>
<feature type="compositionally biased region" description="Basic residues" evidence="1">
    <location>
        <begin position="2259"/>
        <end position="2268"/>
    </location>
</feature>
<sequence length="2352" mass="257976">MSSVPNDSSDAAFSSNSKVNLDTNETSGNPQTDTEASSTLLTEGLSRMPSVNYSTPMKSETISAYITSINTEPNSLELKSDTSILQTVSSEDRSTFDVRAIMSAQLLSCMTCTLTTNWSVSAWSDSLSIYTDGITSTATSGNASLETTTSSTELNEKVNEIFSVTPLSSMMLETIFAFSDSTDTGSTYIDISKMQTVSSEETTTLDLTTLLSTEWPLNMAYASMTDWSARSDSVSVYTINLHNTETSKNPPRTIDTEYTYPGWTPDASNITMVSPHETAAFDSLDILSTQLFSSNTYTSSILWSTSLQLESWSMLLVKKNGTESSGYSPIATSVSVLNETCSEQDCLASSTSALLETTFTTSGNTESSYFRLGSETYNIQNVSPQSTPVTTTTPITDWSAYVRSDSLSINTESITSNETNGNLSIETGTASTALTETLSETFAMTSSTSTMLETVNAFSASKYTESSYLSYDTEASKKQTLSSEETSALDSTIQVSTEWFVGMTHASNTDLSAWLNSSTTFTININNNETSENLVMKTDTEFTSLRVVAEASTMKTATSADISTFDSTVMQSSFMGLNSELSKIQTMYSEETSNLESNVMMSTQSSSSMTYTPITDLSAPVRSDSLSVDTVSINSIESSENAPTEAATSSTTLTETLSTLFSNTPSQSVMLVTTFAFSALIDTKSAFNTGTSKMQTVSSEDTPTFESTVMLYTQLYSSMACTPITDYTETTMSDYMSIFTVNKTSSERSGHTPIDTEMSSIALNTIFSEIVNLTSSTFVRLDTIFAYITSTYTETIFSGLNTDASKMLTVSSEDTSTYNSTVRWSNQLSSSMTYTPSIVRSASIKLDVSIVKMTSTETSGYRSLERDTSSTELNQTISEIADTLSVYIVSITSTKTSENASLETDTSSLAMNEILSKMFSITSSISLMSETISSFSASSNRESTYLGLNTEASTIKSLLPEETYHLDPMPYTSISHWSASAMFESLSVFTTNINNTATSENPAMKTNTESTYVSLNKESSKIKTVASEEILTFDSSVILFTQLTSSMSYTRYIISSDSTKLDSLPIFTVNITSTETGGYQSLGTTTSGTILNETFSETFTLASSTYVGLEITSVFTTSGKTEHSYIGFDSEESRLQTEASKETSSLNSTVILSIQSSQSMTYTPTTGLSAPARSDSLSVYAVSISSTAASGNAPVETDTSSIALFETLSAILSMTQSTSGMFDTIFAFTSSAYTESIDIGLDTDRSTMQTGLYEKTSSIKSNSITSTEWSSSMTYTSITDLSLSVWSDSLSTFTININNTETILNPSMTTDNSPMNETLSEIISVTPSTSVILQTTFAFSTSTYTSTTFSGVDTNTFTEQTVSSEETSTLDSVVPIHTQLSTSMKYAPTTDWIAFTKSDSLSIFISNITSTESSGHTPIETESSSISLNETLSEIFTMTSASSMKSETAFSFTTSTDAESSFSELNKDTSKMQTVSSEESSNFDLSSIRSTQLSSSMTYTPSNLWSESTKLDVSSILTVNTNDTETSRYTSMETETTSNILNETFSKIFSLTSSTSVSLEITSSFATLGKTESSYFGLDSKIQPVSSEKTSILESTVILFTHSSPNMTYTPTTGLISLARSDSWSKDTVSITSNGISGNIPKEKETSSITMNETLSTLVSNTPSKSVMLETTFTFSASTDTKSAFSGLNRGTSKMQTVSSEETSLFNSASIRPSQSFSSSGYYTISTSSKAPDLGVIIGAVIGCVLLLSFAVFCLLICSFKRKRRQTRSENSEDEVAGNITEPSTSKMNILPLLQPFPEMTATKPMAAKATFALKQWGPLPPITPQLDWIKEIGDSWKKKKKRKHKPEYVQTEGHDTILPNEDQTGATETETGNSNETLGTPDDVISEKRQKSKEKQEKGATVNISTGDFTEREPIKNAVEYNMPTDDITDNDETRKSSKISVSGEHAEGAMDNKAEKKKKRKKKHRRHDEDTQAEETEHGLNTKSEKKKKKKKRKHEMEMGDLLQKEFVQNSDRKEERRTRKHANAEEDLLQTESVNDGDTKNEKRKKKKKKKHRLDVDKELKDECVDDEVEAKQNKRHVDSKYVFQGESINDVDTRTDLKKYPKDRKGIKYELETESSVSLGEKMEFSSNTTTKHENDNEKEHQGEPIDGIDKKPKSERKQKKKIKQRLDLFDEKTHYESAELGNNAEAMNNDKVKDPASLGDFATDVLESEVVSSEYAAYLSEKKKKKMTKKKHLLQEIERENTQTATDMVESDAKRRKRRKRQRAVPMTELDSSEEDVIRARNKLHTEGDNTPRPITSEINKDIAEIKMKPKIAFVELERTQGDFVQDTVKENNEDQNVTTIEGESFA</sequence>
<gene>
    <name evidence="3" type="ORF">ACJMK2_016687</name>
</gene>
<comment type="caution">
    <text evidence="3">The sequence shown here is derived from an EMBL/GenBank/DDBJ whole genome shotgun (WGS) entry which is preliminary data.</text>
</comment>
<accession>A0ABD3UVG7</accession>
<organism evidence="3 4">
    <name type="scientific">Sinanodonta woodiana</name>
    <name type="common">Chinese pond mussel</name>
    <name type="synonym">Anodonta woodiana</name>
    <dbReference type="NCBI Taxonomy" id="1069815"/>
    <lineage>
        <taxon>Eukaryota</taxon>
        <taxon>Metazoa</taxon>
        <taxon>Spiralia</taxon>
        <taxon>Lophotrochozoa</taxon>
        <taxon>Mollusca</taxon>
        <taxon>Bivalvia</taxon>
        <taxon>Autobranchia</taxon>
        <taxon>Heteroconchia</taxon>
        <taxon>Palaeoheterodonta</taxon>
        <taxon>Unionida</taxon>
        <taxon>Unionoidea</taxon>
        <taxon>Unionidae</taxon>
        <taxon>Unioninae</taxon>
        <taxon>Sinanodonta</taxon>
    </lineage>
</organism>
<evidence type="ECO:0000256" key="2">
    <source>
        <dbReference type="SAM" id="Phobius"/>
    </source>
</evidence>
<keyword evidence="4" id="KW-1185">Reference proteome</keyword>
<name>A0ABD3UVG7_SINWO</name>
<feature type="compositionally biased region" description="Basic residues" evidence="1">
    <location>
        <begin position="1987"/>
        <end position="1996"/>
    </location>
</feature>
<feature type="compositionally biased region" description="Polar residues" evidence="1">
    <location>
        <begin position="18"/>
        <end position="41"/>
    </location>
</feature>
<dbReference type="EMBL" id="JBJQND010000015">
    <property type="protein sequence ID" value="KAL3853110.1"/>
    <property type="molecule type" value="Genomic_DNA"/>
</dbReference>
<feature type="compositionally biased region" description="Basic and acidic residues" evidence="1">
    <location>
        <begin position="2135"/>
        <end position="2157"/>
    </location>
</feature>
<reference evidence="3 4" key="1">
    <citation type="submission" date="2024-11" db="EMBL/GenBank/DDBJ databases">
        <title>Chromosome-level genome assembly of the freshwater bivalve Anodonta woodiana.</title>
        <authorList>
            <person name="Chen X."/>
        </authorList>
    </citation>
    <scope>NUCLEOTIDE SEQUENCE [LARGE SCALE GENOMIC DNA]</scope>
    <source>
        <strain evidence="3">MN2024</strain>
        <tissue evidence="3">Gills</tissue>
    </source>
</reference>
<keyword evidence="2" id="KW-0812">Transmembrane</keyword>
<evidence type="ECO:0000313" key="4">
    <source>
        <dbReference type="Proteomes" id="UP001634394"/>
    </source>
</evidence>
<protein>
    <submittedName>
        <fullName evidence="3">Uncharacterized protein</fullName>
    </submittedName>
</protein>
<feature type="region of interest" description="Disordered" evidence="1">
    <location>
        <begin position="1"/>
        <end position="53"/>
    </location>
</feature>
<feature type="region of interest" description="Disordered" evidence="1">
    <location>
        <begin position="2240"/>
        <end position="2282"/>
    </location>
</feature>
<feature type="region of interest" description="Disordered" evidence="1">
    <location>
        <begin position="2118"/>
        <end position="2173"/>
    </location>
</feature>
<feature type="transmembrane region" description="Helical" evidence="2">
    <location>
        <begin position="1734"/>
        <end position="1758"/>
    </location>
</feature>
<feature type="compositionally biased region" description="Basic residues" evidence="1">
    <location>
        <begin position="2158"/>
        <end position="2168"/>
    </location>
</feature>
<keyword evidence="2" id="KW-0472">Membrane</keyword>
<feature type="compositionally biased region" description="Basic residues" evidence="1">
    <location>
        <begin position="1957"/>
        <end position="1968"/>
    </location>
</feature>